<dbReference type="RefSeq" id="WP_146662349.1">
    <property type="nucleotide sequence ID" value="NZ_CP019791.1"/>
</dbReference>
<dbReference type="GO" id="GO:0006412">
    <property type="term" value="P:translation"/>
    <property type="evidence" value="ECO:0007669"/>
    <property type="project" value="UniProtKB-UniRule"/>
</dbReference>
<dbReference type="Proteomes" id="UP000189674">
    <property type="component" value="Chromosome"/>
</dbReference>
<feature type="region of interest" description="Disordered" evidence="6">
    <location>
        <begin position="12"/>
        <end position="31"/>
    </location>
</feature>
<dbReference type="STRING" id="1936003.STSP2_02118"/>
<dbReference type="GO" id="GO:0005840">
    <property type="term" value="C:ribosome"/>
    <property type="evidence" value="ECO:0007669"/>
    <property type="project" value="UniProtKB-KW"/>
</dbReference>
<keyword evidence="8" id="KW-1185">Reference proteome</keyword>
<dbReference type="Pfam" id="PF00830">
    <property type="entry name" value="Ribosomal_L28"/>
    <property type="match status" value="1"/>
</dbReference>
<evidence type="ECO:0000256" key="2">
    <source>
        <dbReference type="ARBA" id="ARBA00022980"/>
    </source>
</evidence>
<dbReference type="SUPFAM" id="SSF143800">
    <property type="entry name" value="L28p-like"/>
    <property type="match status" value="1"/>
</dbReference>
<dbReference type="NCBIfam" id="TIGR00009">
    <property type="entry name" value="L28"/>
    <property type="match status" value="1"/>
</dbReference>
<organism evidence="7 8">
    <name type="scientific">Anaerohalosphaera lusitana</name>
    <dbReference type="NCBI Taxonomy" id="1936003"/>
    <lineage>
        <taxon>Bacteria</taxon>
        <taxon>Pseudomonadati</taxon>
        <taxon>Planctomycetota</taxon>
        <taxon>Phycisphaerae</taxon>
        <taxon>Sedimentisphaerales</taxon>
        <taxon>Anaerohalosphaeraceae</taxon>
        <taxon>Anaerohalosphaera</taxon>
    </lineage>
</organism>
<evidence type="ECO:0000313" key="8">
    <source>
        <dbReference type="Proteomes" id="UP000189674"/>
    </source>
</evidence>
<evidence type="ECO:0000256" key="5">
    <source>
        <dbReference type="HAMAP-Rule" id="MF_00373"/>
    </source>
</evidence>
<gene>
    <name evidence="5 7" type="primary">rpmB</name>
    <name evidence="7" type="ORF">STSP2_02118</name>
</gene>
<keyword evidence="2 5" id="KW-0689">Ribosomal protein</keyword>
<dbReference type="GO" id="GO:0003735">
    <property type="term" value="F:structural constituent of ribosome"/>
    <property type="evidence" value="ECO:0007669"/>
    <property type="project" value="InterPro"/>
</dbReference>
<reference evidence="8" key="1">
    <citation type="submission" date="2017-02" db="EMBL/GenBank/DDBJ databases">
        <title>Comparative genomics and description of representatives of a novel lineage of planctomycetes thriving in anoxic sediments.</title>
        <authorList>
            <person name="Spring S."/>
            <person name="Bunk B."/>
            <person name="Sproer C."/>
        </authorList>
    </citation>
    <scope>NUCLEOTIDE SEQUENCE [LARGE SCALE GENOMIC DNA]</scope>
    <source>
        <strain evidence="8">ST-NAGAB-D1</strain>
    </source>
</reference>
<evidence type="ECO:0000256" key="1">
    <source>
        <dbReference type="ARBA" id="ARBA00008760"/>
    </source>
</evidence>
<dbReference type="InterPro" id="IPR001383">
    <property type="entry name" value="Ribosomal_bL28_bact-type"/>
</dbReference>
<dbReference type="InterPro" id="IPR026569">
    <property type="entry name" value="Ribosomal_bL28"/>
</dbReference>
<dbReference type="Gene3D" id="2.30.170.40">
    <property type="entry name" value="Ribosomal protein L28/L24"/>
    <property type="match status" value="1"/>
</dbReference>
<comment type="similarity">
    <text evidence="1 5">Belongs to the bacterial ribosomal protein bL28 family.</text>
</comment>
<dbReference type="EMBL" id="CP019791">
    <property type="protein sequence ID" value="AQT68941.1"/>
    <property type="molecule type" value="Genomic_DNA"/>
</dbReference>
<dbReference type="OrthoDB" id="9805609at2"/>
<sequence>MARVCQYTGKRTKVGNSVSRRGKAKRHGGVGIKTTGISRRKFKPNVQKVKAVVDGKVCRVKASAKAIRMGLVTKPPKRNYKSAK</sequence>
<dbReference type="Gene3D" id="2.20.150.30">
    <property type="match status" value="1"/>
</dbReference>
<dbReference type="PANTHER" id="PTHR39080">
    <property type="entry name" value="50S RIBOSOMAL PROTEIN L28"/>
    <property type="match status" value="1"/>
</dbReference>
<name>A0A1U9NLY1_9BACT</name>
<accession>A0A1U9NLY1</accession>
<keyword evidence="3 5" id="KW-0687">Ribonucleoprotein</keyword>
<evidence type="ECO:0000256" key="4">
    <source>
        <dbReference type="ARBA" id="ARBA00035174"/>
    </source>
</evidence>
<evidence type="ECO:0000313" key="7">
    <source>
        <dbReference type="EMBL" id="AQT68941.1"/>
    </source>
</evidence>
<dbReference type="AlphaFoldDB" id="A0A1U9NLY1"/>
<dbReference type="InterPro" id="IPR034704">
    <property type="entry name" value="Ribosomal_bL28/bL31-like_sf"/>
</dbReference>
<dbReference type="PANTHER" id="PTHR39080:SF1">
    <property type="entry name" value="LARGE RIBOSOMAL SUBUNIT PROTEIN BL28A"/>
    <property type="match status" value="1"/>
</dbReference>
<protein>
    <recommendedName>
        <fullName evidence="4 5">Large ribosomal subunit protein bL28</fullName>
    </recommendedName>
</protein>
<evidence type="ECO:0000256" key="6">
    <source>
        <dbReference type="SAM" id="MobiDB-lite"/>
    </source>
</evidence>
<dbReference type="InterPro" id="IPR037147">
    <property type="entry name" value="Ribosomal_bL28_sf"/>
</dbReference>
<proteinExistence type="inferred from homology"/>
<evidence type="ECO:0000256" key="3">
    <source>
        <dbReference type="ARBA" id="ARBA00023274"/>
    </source>
</evidence>
<dbReference type="InterPro" id="IPR050096">
    <property type="entry name" value="Bacterial_rp_bL28"/>
</dbReference>
<dbReference type="HAMAP" id="MF_00373">
    <property type="entry name" value="Ribosomal_bL28"/>
    <property type="match status" value="1"/>
</dbReference>
<dbReference type="GO" id="GO:1990904">
    <property type="term" value="C:ribonucleoprotein complex"/>
    <property type="evidence" value="ECO:0007669"/>
    <property type="project" value="UniProtKB-KW"/>
</dbReference>
<dbReference type="KEGG" id="alus:STSP2_02118"/>